<comment type="similarity">
    <text evidence="1 8">Belongs to the precorrin methyltransferase family.</text>
</comment>
<dbReference type="Pfam" id="PF00590">
    <property type="entry name" value="TP_methylase"/>
    <property type="match status" value="1"/>
</dbReference>
<dbReference type="InterPro" id="IPR035996">
    <property type="entry name" value="4pyrrol_Methylase_sf"/>
</dbReference>
<accession>A0A347UFY0</accession>
<feature type="domain" description="Tetrapyrrole methylase" evidence="9">
    <location>
        <begin position="15"/>
        <end position="219"/>
    </location>
</feature>
<dbReference type="AlphaFoldDB" id="A0A347UFY0"/>
<dbReference type="CDD" id="cd11642">
    <property type="entry name" value="SUMT"/>
    <property type="match status" value="1"/>
</dbReference>
<comment type="pathway">
    <text evidence="7">Porphyrin-containing compound metabolism; siroheme biosynthesis; precorrin-2 from uroporphyrinogen III: step 1/1.</text>
</comment>
<protein>
    <recommendedName>
        <fullName evidence="2">uroporphyrinogen-III C-methyltransferase</fullName>
        <ecNumber evidence="2">2.1.1.107</ecNumber>
    </recommendedName>
</protein>
<dbReference type="PANTHER" id="PTHR45790">
    <property type="entry name" value="SIROHEME SYNTHASE-RELATED"/>
    <property type="match status" value="1"/>
</dbReference>
<dbReference type="Proteomes" id="UP000261704">
    <property type="component" value="Chromosome"/>
</dbReference>
<evidence type="ECO:0000313" key="10">
    <source>
        <dbReference type="EMBL" id="AXX97758.1"/>
    </source>
</evidence>
<keyword evidence="4 8" id="KW-0808">Transferase</keyword>
<evidence type="ECO:0000259" key="9">
    <source>
        <dbReference type="Pfam" id="PF00590"/>
    </source>
</evidence>
<evidence type="ECO:0000313" key="11">
    <source>
        <dbReference type="Proteomes" id="UP000261704"/>
    </source>
</evidence>
<evidence type="ECO:0000256" key="8">
    <source>
        <dbReference type="RuleBase" id="RU003960"/>
    </source>
</evidence>
<evidence type="ECO:0000256" key="2">
    <source>
        <dbReference type="ARBA" id="ARBA00012162"/>
    </source>
</evidence>
<dbReference type="PANTHER" id="PTHR45790:SF3">
    <property type="entry name" value="S-ADENOSYL-L-METHIONINE-DEPENDENT UROPORPHYRINOGEN III METHYLTRANSFERASE, CHLOROPLASTIC"/>
    <property type="match status" value="1"/>
</dbReference>
<dbReference type="Gene3D" id="3.30.950.10">
    <property type="entry name" value="Methyltransferase, Cobalt-precorrin-4 Transmethylase, Domain 2"/>
    <property type="match status" value="1"/>
</dbReference>
<dbReference type="RefSeq" id="WP_118942415.1">
    <property type="nucleotide sequence ID" value="NZ_CP032125.1"/>
</dbReference>
<dbReference type="InterPro" id="IPR000878">
    <property type="entry name" value="4pyrrol_Mease"/>
</dbReference>
<dbReference type="GO" id="GO:0019354">
    <property type="term" value="P:siroheme biosynthetic process"/>
    <property type="evidence" value="ECO:0007669"/>
    <property type="project" value="UniProtKB-UniPathway"/>
</dbReference>
<dbReference type="KEGG" id="pamo:BAR1_07335"/>
<proteinExistence type="inferred from homology"/>
<evidence type="ECO:0000256" key="1">
    <source>
        <dbReference type="ARBA" id="ARBA00005879"/>
    </source>
</evidence>
<dbReference type="InterPro" id="IPR014777">
    <property type="entry name" value="4pyrrole_Mease_sub1"/>
</dbReference>
<dbReference type="GO" id="GO:0004851">
    <property type="term" value="F:uroporphyrin-III C-methyltransferase activity"/>
    <property type="evidence" value="ECO:0007669"/>
    <property type="project" value="UniProtKB-EC"/>
</dbReference>
<dbReference type="PROSITE" id="PS00840">
    <property type="entry name" value="SUMT_2"/>
    <property type="match status" value="1"/>
</dbReference>
<evidence type="ECO:0000256" key="4">
    <source>
        <dbReference type="ARBA" id="ARBA00022679"/>
    </source>
</evidence>
<dbReference type="EC" id="2.1.1.107" evidence="2"/>
<dbReference type="SUPFAM" id="SSF53790">
    <property type="entry name" value="Tetrapyrrole methylase"/>
    <property type="match status" value="1"/>
</dbReference>
<keyword evidence="3 8" id="KW-0489">Methyltransferase</keyword>
<dbReference type="FunFam" id="3.40.1010.10:FF:000001">
    <property type="entry name" value="Siroheme synthase"/>
    <property type="match status" value="1"/>
</dbReference>
<dbReference type="InterPro" id="IPR050161">
    <property type="entry name" value="Siro_Cobalamin_biosynth"/>
</dbReference>
<name>A0A347UFY0_9RHOB</name>
<dbReference type="Gene3D" id="3.40.1010.10">
    <property type="entry name" value="Cobalt-precorrin-4 Transmethylase, Domain 1"/>
    <property type="match status" value="1"/>
</dbReference>
<keyword evidence="11" id="KW-1185">Reference proteome</keyword>
<gene>
    <name evidence="10" type="primary">cobA</name>
    <name evidence="10" type="ORF">BAR1_07335</name>
</gene>
<dbReference type="UniPathway" id="UPA00262">
    <property type="reaction ID" value="UER00211"/>
</dbReference>
<dbReference type="InterPro" id="IPR014776">
    <property type="entry name" value="4pyrrole_Mease_sub2"/>
</dbReference>
<dbReference type="InterPro" id="IPR006366">
    <property type="entry name" value="CobA/CysG_C"/>
</dbReference>
<dbReference type="EMBL" id="CP032125">
    <property type="protein sequence ID" value="AXX97758.1"/>
    <property type="molecule type" value="Genomic_DNA"/>
</dbReference>
<dbReference type="NCBIfam" id="TIGR01469">
    <property type="entry name" value="cobA_cysG_Cterm"/>
    <property type="match status" value="1"/>
</dbReference>
<reference evidence="10 11" key="1">
    <citation type="submission" date="2018-09" db="EMBL/GenBank/DDBJ databases">
        <title>Profundibacter amoris BAR1 gen. nov., sp. nov., a new member of the Roseobacter clade isolated at Lokis Castle Vent Field on the Arctic Mid-Oceanic Ridge.</title>
        <authorList>
            <person name="Le Moine Bauer S."/>
            <person name="Sjoeberg A.G."/>
            <person name="L'Haridon S."/>
            <person name="Stokke R."/>
            <person name="Roalkvam I."/>
            <person name="Steen I.H."/>
            <person name="Dahle H."/>
        </authorList>
    </citation>
    <scope>NUCLEOTIDE SEQUENCE [LARGE SCALE GENOMIC DNA]</scope>
    <source>
        <strain evidence="10 11">BAR1</strain>
    </source>
</reference>
<dbReference type="GO" id="GO:0032259">
    <property type="term" value="P:methylation"/>
    <property type="evidence" value="ECO:0007669"/>
    <property type="project" value="UniProtKB-KW"/>
</dbReference>
<evidence type="ECO:0000256" key="3">
    <source>
        <dbReference type="ARBA" id="ARBA00022603"/>
    </source>
</evidence>
<evidence type="ECO:0000256" key="6">
    <source>
        <dbReference type="ARBA" id="ARBA00023244"/>
    </source>
</evidence>
<evidence type="ECO:0000256" key="5">
    <source>
        <dbReference type="ARBA" id="ARBA00022691"/>
    </source>
</evidence>
<organism evidence="10 11">
    <name type="scientific">Profundibacter amoris</name>
    <dbReference type="NCBI Taxonomy" id="2171755"/>
    <lineage>
        <taxon>Bacteria</taxon>
        <taxon>Pseudomonadati</taxon>
        <taxon>Pseudomonadota</taxon>
        <taxon>Alphaproteobacteria</taxon>
        <taxon>Rhodobacterales</taxon>
        <taxon>Paracoccaceae</taxon>
        <taxon>Profundibacter</taxon>
    </lineage>
</organism>
<keyword evidence="6" id="KW-0627">Porphyrin biosynthesis</keyword>
<dbReference type="OrthoDB" id="9815856at2"/>
<dbReference type="NCBIfam" id="NF004790">
    <property type="entry name" value="PRK06136.1"/>
    <property type="match status" value="1"/>
</dbReference>
<sequence length="248" mass="25520">MSESVPLPDFPAGHVWLCGAGPGDAGLLTLHAVNALKQADVIVHDALIGADILALGLPAAERIYVGKRGGQSATQTQISQRLVELAQTGKRVLRLKGGDPFMFGRGGEEAQVLAAANIPWRIIPGVTAGIGGLAMAGIPVTHRDVNQAAIFATGHDPATDWAAIARAAPVIVIYMGLKRIGDIARILIKAGRGADTPVAIVTDASLPTQKILQTTLGRIADDLAAHPVSPPAVICIGGTVDILENSNG</sequence>
<dbReference type="InterPro" id="IPR003043">
    <property type="entry name" value="Uropor_MeTrfase_CS"/>
</dbReference>
<evidence type="ECO:0000256" key="7">
    <source>
        <dbReference type="ARBA" id="ARBA00025705"/>
    </source>
</evidence>
<keyword evidence="5" id="KW-0949">S-adenosyl-L-methionine</keyword>